<dbReference type="PANTHER" id="PTHR46025">
    <property type="entry name" value="XYLOSYLTRANSFERASE OXT"/>
    <property type="match status" value="1"/>
</dbReference>
<dbReference type="InterPro" id="IPR003406">
    <property type="entry name" value="Glyco_trans_14"/>
</dbReference>
<keyword evidence="4" id="KW-0808">Transferase</keyword>
<protein>
    <recommendedName>
        <fullName evidence="14">Peptide O-xylosyltransferase</fullName>
    </recommendedName>
</protein>
<reference evidence="15 16" key="1">
    <citation type="journal article" date="2015" name="Genome Announc.">
        <title>Expanding the biotechnology potential of lactobacilli through comparative genomics of 213 strains and associated genera.</title>
        <authorList>
            <person name="Sun Z."/>
            <person name="Harris H.M."/>
            <person name="McCann A."/>
            <person name="Guo C."/>
            <person name="Argimon S."/>
            <person name="Zhang W."/>
            <person name="Yang X."/>
            <person name="Jeffery I.B."/>
            <person name="Cooney J.C."/>
            <person name="Kagawa T.F."/>
            <person name="Liu W."/>
            <person name="Song Y."/>
            <person name="Salvetti E."/>
            <person name="Wrobel A."/>
            <person name="Rasinkangas P."/>
            <person name="Parkhill J."/>
            <person name="Rea M.C."/>
            <person name="O'Sullivan O."/>
            <person name="Ritari J."/>
            <person name="Douillard F.P."/>
            <person name="Paul Ross R."/>
            <person name="Yang R."/>
            <person name="Briner A.E."/>
            <person name="Felis G.E."/>
            <person name="de Vos W.M."/>
            <person name="Barrangou R."/>
            <person name="Klaenhammer T.R."/>
            <person name="Caufield P.W."/>
            <person name="Cui Y."/>
            <person name="Zhang H."/>
            <person name="O'Toole P.W."/>
        </authorList>
    </citation>
    <scope>NUCLEOTIDE SEQUENCE [LARGE SCALE GENOMIC DNA]</scope>
    <source>
        <strain evidence="15 16">DSM 16634</strain>
    </source>
</reference>
<evidence type="ECO:0000256" key="9">
    <source>
        <dbReference type="ARBA" id="ARBA00022989"/>
    </source>
</evidence>
<evidence type="ECO:0000256" key="1">
    <source>
        <dbReference type="ARBA" id="ARBA00004323"/>
    </source>
</evidence>
<evidence type="ECO:0000256" key="6">
    <source>
        <dbReference type="ARBA" id="ARBA00022723"/>
    </source>
</evidence>
<keyword evidence="5" id="KW-0812">Transmembrane</keyword>
<dbReference type="PATRIC" id="fig|1423724.4.peg.25"/>
<evidence type="ECO:0000256" key="3">
    <source>
        <dbReference type="ARBA" id="ARBA00022676"/>
    </source>
</evidence>
<keyword evidence="9" id="KW-1133">Transmembrane helix</keyword>
<accession>A0A0R1U295</accession>
<evidence type="ECO:0000256" key="2">
    <source>
        <dbReference type="ARBA" id="ARBA00004648"/>
    </source>
</evidence>
<evidence type="ECO:0000313" key="15">
    <source>
        <dbReference type="EMBL" id="KRL87462.1"/>
    </source>
</evidence>
<proteinExistence type="predicted"/>
<dbReference type="GO" id="GO:0030158">
    <property type="term" value="F:protein xylosyltransferase activity"/>
    <property type="evidence" value="ECO:0007669"/>
    <property type="project" value="InterPro"/>
</dbReference>
<evidence type="ECO:0000256" key="10">
    <source>
        <dbReference type="ARBA" id="ARBA00023034"/>
    </source>
</evidence>
<keyword evidence="8" id="KW-0735">Signal-anchor</keyword>
<evidence type="ECO:0000256" key="11">
    <source>
        <dbReference type="ARBA" id="ARBA00023136"/>
    </source>
</evidence>
<keyword evidence="3" id="KW-0328">Glycosyltransferase</keyword>
<evidence type="ECO:0000256" key="7">
    <source>
        <dbReference type="ARBA" id="ARBA00022824"/>
    </source>
</evidence>
<comment type="subcellular location">
    <subcellularLocation>
        <location evidence="2">Endoplasmic reticulum membrane</location>
        <topology evidence="2">Single-pass type II membrane protein</topology>
    </subcellularLocation>
    <subcellularLocation>
        <location evidence="1">Golgi apparatus membrane</location>
        <topology evidence="1">Single-pass type II membrane protein</topology>
    </subcellularLocation>
</comment>
<evidence type="ECO:0000256" key="14">
    <source>
        <dbReference type="ARBA" id="ARBA00042865"/>
    </source>
</evidence>
<keyword evidence="13" id="KW-0325">Glycoprotein</keyword>
<keyword evidence="11" id="KW-0472">Membrane</keyword>
<gene>
    <name evidence="15" type="ORF">FC32_GL000024</name>
</gene>
<evidence type="ECO:0000313" key="16">
    <source>
        <dbReference type="Proteomes" id="UP000051324"/>
    </source>
</evidence>
<dbReference type="GO" id="GO:0015012">
    <property type="term" value="P:heparan sulfate proteoglycan biosynthetic process"/>
    <property type="evidence" value="ECO:0007669"/>
    <property type="project" value="TreeGrafter"/>
</dbReference>
<sequence length="300" mass="35602">MPLFGNNKKMQAILILAHKDLPQVTKLALILNRRFKVYIHFDKKMVLTQADLKILDDNNIHHLSEVAVNWGSWSIGEATVRLMRLALDDPKISYIHVISGQDWITQSVDKLYERFDKDSKIYMTYEKAKDVKKSGEPIIWWQKYYFNYDQIQRRTFFGKFYHRALLLGQTLLRVNKFKKLNIDLEIYAGANWVDLPRDAATYCLNYLDNHPNLQKMLQTGCFSDEFWMQTILCNSSKFKDRIVNDHHRYIKWEKQNESYPAILDDRDLSTILEGDYFFARKLETKYSHSLINKLDQKNGN</sequence>
<dbReference type="PANTHER" id="PTHR46025:SF3">
    <property type="entry name" value="XYLOSYLTRANSFERASE OXT"/>
    <property type="match status" value="1"/>
</dbReference>
<dbReference type="STRING" id="1423724.FC32_GL000024"/>
<dbReference type="AlphaFoldDB" id="A0A0R1U295"/>
<comment type="caution">
    <text evidence="15">The sequence shown here is derived from an EMBL/GenBank/DDBJ whole genome shotgun (WGS) entry which is preliminary data.</text>
</comment>
<evidence type="ECO:0000256" key="5">
    <source>
        <dbReference type="ARBA" id="ARBA00022692"/>
    </source>
</evidence>
<dbReference type="GO" id="GO:0016020">
    <property type="term" value="C:membrane"/>
    <property type="evidence" value="ECO:0007669"/>
    <property type="project" value="InterPro"/>
</dbReference>
<keyword evidence="16" id="KW-1185">Reference proteome</keyword>
<dbReference type="GO" id="GO:0046872">
    <property type="term" value="F:metal ion binding"/>
    <property type="evidence" value="ECO:0007669"/>
    <property type="project" value="UniProtKB-KW"/>
</dbReference>
<dbReference type="GO" id="GO:0050650">
    <property type="term" value="P:chondroitin sulfate proteoglycan biosynthetic process"/>
    <property type="evidence" value="ECO:0007669"/>
    <property type="project" value="TreeGrafter"/>
</dbReference>
<dbReference type="Pfam" id="PF02485">
    <property type="entry name" value="Branch"/>
    <property type="match status" value="1"/>
</dbReference>
<evidence type="ECO:0000256" key="12">
    <source>
        <dbReference type="ARBA" id="ARBA00023157"/>
    </source>
</evidence>
<evidence type="ECO:0000256" key="4">
    <source>
        <dbReference type="ARBA" id="ARBA00022679"/>
    </source>
</evidence>
<dbReference type="eggNOG" id="COG0463">
    <property type="taxonomic scope" value="Bacteria"/>
</dbReference>
<name>A0A0R1U295_9LACO</name>
<dbReference type="EMBL" id="AZFT01000001">
    <property type="protein sequence ID" value="KRL87462.1"/>
    <property type="molecule type" value="Genomic_DNA"/>
</dbReference>
<evidence type="ECO:0000256" key="8">
    <source>
        <dbReference type="ARBA" id="ARBA00022968"/>
    </source>
</evidence>
<dbReference type="InterPro" id="IPR043538">
    <property type="entry name" value="XYLT"/>
</dbReference>
<keyword evidence="7" id="KW-0256">Endoplasmic reticulum</keyword>
<keyword evidence="10" id="KW-0333">Golgi apparatus</keyword>
<keyword evidence="12" id="KW-1015">Disulfide bond</keyword>
<evidence type="ECO:0000256" key="13">
    <source>
        <dbReference type="ARBA" id="ARBA00023180"/>
    </source>
</evidence>
<keyword evidence="6" id="KW-0479">Metal-binding</keyword>
<organism evidence="15 16">
    <name type="scientific">Ligilactobacillus apodemi DSM 16634 = JCM 16172</name>
    <dbReference type="NCBI Taxonomy" id="1423724"/>
    <lineage>
        <taxon>Bacteria</taxon>
        <taxon>Bacillati</taxon>
        <taxon>Bacillota</taxon>
        <taxon>Bacilli</taxon>
        <taxon>Lactobacillales</taxon>
        <taxon>Lactobacillaceae</taxon>
        <taxon>Ligilactobacillus</taxon>
    </lineage>
</organism>
<dbReference type="Proteomes" id="UP000051324">
    <property type="component" value="Unassembled WGS sequence"/>
</dbReference>